<dbReference type="RefSeq" id="WP_135503320.1">
    <property type="nucleotide sequence ID" value="NZ_JACHHE010000008.1"/>
</dbReference>
<feature type="region of interest" description="Disordered" evidence="1">
    <location>
        <begin position="56"/>
        <end position="89"/>
    </location>
</feature>
<comment type="caution">
    <text evidence="3">The sequence shown here is derived from an EMBL/GenBank/DDBJ whole genome shotgun (WGS) entry which is preliminary data.</text>
</comment>
<dbReference type="EMBL" id="JACHHE010000008">
    <property type="protein sequence ID" value="MBB5181370.1"/>
    <property type="molecule type" value="Genomic_DNA"/>
</dbReference>
<keyword evidence="2" id="KW-1133">Transmembrane helix</keyword>
<feature type="compositionally biased region" description="Basic and acidic residues" evidence="1">
    <location>
        <begin position="74"/>
        <end position="89"/>
    </location>
</feature>
<dbReference type="AlphaFoldDB" id="A0A7W8CWP3"/>
<keyword evidence="3" id="KW-0966">Cell projection</keyword>
<evidence type="ECO:0000313" key="3">
    <source>
        <dbReference type="EMBL" id="MBB5181370.1"/>
    </source>
</evidence>
<evidence type="ECO:0000256" key="1">
    <source>
        <dbReference type="SAM" id="MobiDB-lite"/>
    </source>
</evidence>
<keyword evidence="2" id="KW-0472">Membrane</keyword>
<evidence type="ECO:0000313" key="4">
    <source>
        <dbReference type="Proteomes" id="UP000525923"/>
    </source>
</evidence>
<name>A0A7W8CWP3_9BACL</name>
<keyword evidence="2" id="KW-0812">Transmembrane</keyword>
<accession>A0A7W8CWP3</accession>
<dbReference type="Proteomes" id="UP000525923">
    <property type="component" value="Unassembled WGS sequence"/>
</dbReference>
<protein>
    <submittedName>
        <fullName evidence="3">Flagellar biosynthesis/type III secretory pathway M-ring protein FliF/YscJ</fullName>
    </submittedName>
</protein>
<keyword evidence="3" id="KW-0282">Flagellum</keyword>
<gene>
    <name evidence="3" type="ORF">HNQ44_002835</name>
</gene>
<reference evidence="3 4" key="1">
    <citation type="submission" date="2020-08" db="EMBL/GenBank/DDBJ databases">
        <title>Genomic Encyclopedia of Type Strains, Phase IV (KMG-IV): sequencing the most valuable type-strain genomes for metagenomic binning, comparative biology and taxonomic classification.</title>
        <authorList>
            <person name="Goeker M."/>
        </authorList>
    </citation>
    <scope>NUCLEOTIDE SEQUENCE [LARGE SCALE GENOMIC DNA]</scope>
    <source>
        <strain evidence="3 4">DSM 15895</strain>
    </source>
</reference>
<keyword evidence="4" id="KW-1185">Reference proteome</keyword>
<evidence type="ECO:0000256" key="2">
    <source>
        <dbReference type="SAM" id="Phobius"/>
    </source>
</evidence>
<proteinExistence type="predicted"/>
<sequence length="89" mass="10169">MEFLYFPEDKSEYIPGIISILVIFLLSIFIVRLLIRASRKQVKELEEQGYPAFYNEAEAPAKKQQAEDAATQQHKADAGDAENRPDKKP</sequence>
<feature type="transmembrane region" description="Helical" evidence="2">
    <location>
        <begin position="13"/>
        <end position="35"/>
    </location>
</feature>
<organism evidence="3 4">
    <name type="scientific">Planococcus koreensis</name>
    <dbReference type="NCBI Taxonomy" id="112331"/>
    <lineage>
        <taxon>Bacteria</taxon>
        <taxon>Bacillati</taxon>
        <taxon>Bacillota</taxon>
        <taxon>Bacilli</taxon>
        <taxon>Bacillales</taxon>
        <taxon>Caryophanaceae</taxon>
        <taxon>Planococcus</taxon>
    </lineage>
</organism>
<keyword evidence="3" id="KW-0969">Cilium</keyword>